<feature type="compositionally biased region" description="Basic and acidic residues" evidence="1">
    <location>
        <begin position="98"/>
        <end position="109"/>
    </location>
</feature>
<dbReference type="Proteomes" id="UP000247498">
    <property type="component" value="Unassembled WGS sequence"/>
</dbReference>
<keyword evidence="2" id="KW-0812">Transmembrane</keyword>
<gene>
    <name evidence="3" type="ORF">Rsub_09732</name>
</gene>
<evidence type="ECO:0000256" key="1">
    <source>
        <dbReference type="SAM" id="MobiDB-lite"/>
    </source>
</evidence>
<keyword evidence="2" id="KW-0472">Membrane</keyword>
<dbReference type="InParanoid" id="A0A2V0PCU7"/>
<protein>
    <submittedName>
        <fullName evidence="3">Uncharacterized protein</fullName>
    </submittedName>
</protein>
<accession>A0A2V0PCU7</accession>
<evidence type="ECO:0000313" key="4">
    <source>
        <dbReference type="Proteomes" id="UP000247498"/>
    </source>
</evidence>
<dbReference type="Pfam" id="PF06522">
    <property type="entry name" value="B12D"/>
    <property type="match status" value="1"/>
</dbReference>
<name>A0A2V0PCU7_9CHLO</name>
<dbReference type="InterPro" id="IPR010530">
    <property type="entry name" value="B12D"/>
</dbReference>
<proteinExistence type="predicted"/>
<evidence type="ECO:0000256" key="2">
    <source>
        <dbReference type="SAM" id="Phobius"/>
    </source>
</evidence>
<feature type="region of interest" description="Disordered" evidence="1">
    <location>
        <begin position="95"/>
        <end position="122"/>
    </location>
</feature>
<reference evidence="3 4" key="1">
    <citation type="journal article" date="2018" name="Sci. Rep.">
        <title>Raphidocelis subcapitata (=Pseudokirchneriella subcapitata) provides an insight into genome evolution and environmental adaptations in the Sphaeropleales.</title>
        <authorList>
            <person name="Suzuki S."/>
            <person name="Yamaguchi H."/>
            <person name="Nakajima N."/>
            <person name="Kawachi M."/>
        </authorList>
    </citation>
    <scope>NUCLEOTIDE SEQUENCE [LARGE SCALE GENOMIC DNA]</scope>
    <source>
        <strain evidence="3 4">NIES-35</strain>
    </source>
</reference>
<keyword evidence="4" id="KW-1185">Reference proteome</keyword>
<dbReference type="OrthoDB" id="5511684at2759"/>
<evidence type="ECO:0000313" key="3">
    <source>
        <dbReference type="EMBL" id="GBF97674.1"/>
    </source>
</evidence>
<feature type="transmembrane region" description="Helical" evidence="2">
    <location>
        <begin position="20"/>
        <end position="38"/>
    </location>
</feature>
<dbReference type="AlphaFoldDB" id="A0A2V0PCU7"/>
<dbReference type="EMBL" id="BDRX01000105">
    <property type="protein sequence ID" value="GBF97674.1"/>
    <property type="molecule type" value="Genomic_DNA"/>
</dbReference>
<comment type="caution">
    <text evidence="3">The sequence shown here is derived from an EMBL/GenBank/DDBJ whole genome shotgun (WGS) entry which is preliminary data.</text>
</comment>
<keyword evidence="2" id="KW-1133">Transmembrane helix</keyword>
<sequence length="122" mass="13624">MSPPAGTSLFMRFFGLIENYPLYLMVGTACGLAAYTPVRHLATAPDIALDRAARDHSDHLAENPRMLARARNYEGGILGTVASWNNWPEVIRSPSDIDPNHHFHHERWPAPRPFEVPQAPAN</sequence>
<organism evidence="3 4">
    <name type="scientific">Raphidocelis subcapitata</name>
    <dbReference type="NCBI Taxonomy" id="307507"/>
    <lineage>
        <taxon>Eukaryota</taxon>
        <taxon>Viridiplantae</taxon>
        <taxon>Chlorophyta</taxon>
        <taxon>core chlorophytes</taxon>
        <taxon>Chlorophyceae</taxon>
        <taxon>CS clade</taxon>
        <taxon>Sphaeropleales</taxon>
        <taxon>Selenastraceae</taxon>
        <taxon>Raphidocelis</taxon>
    </lineage>
</organism>